<sequence length="241" mass="26674">MKLNADLGESYGHWQFDADSDIMPYIDMANVACGGHAGDPTVMHKTIELAAEHNVLIGAHPSYPDLQGFGRRSMRVPPNELMLIIQAQMATLDGLAKCQGKEVSYVKPHGALYNDMMADKAVRNVVFSAVSGFYCNLPLVVQASTENETLRIEARERDITLIFEAFSDRLYLDSGLLTPRSHPRAVLNANDAVEQARRLIQRNEVITESGAILPIFADTICVHGDTPEAMHTVKKIRELLQ</sequence>
<name>G4QKJ0_GLANF</name>
<dbReference type="Gene3D" id="3.20.20.370">
    <property type="entry name" value="Glycoside hydrolase/deacetylase"/>
    <property type="match status" value="1"/>
</dbReference>
<proteinExistence type="predicted"/>
<keyword evidence="2" id="KW-1185">Reference proteome</keyword>
<organism evidence="1 2">
    <name type="scientific">Glaciecola nitratireducens (strain JCM 12485 / KCTC 12276 / FR1064)</name>
    <dbReference type="NCBI Taxonomy" id="1085623"/>
    <lineage>
        <taxon>Bacteria</taxon>
        <taxon>Pseudomonadati</taxon>
        <taxon>Pseudomonadota</taxon>
        <taxon>Gammaproteobacteria</taxon>
        <taxon>Alteromonadales</taxon>
        <taxon>Alteromonadaceae</taxon>
        <taxon>Brumicola</taxon>
    </lineage>
</organism>
<evidence type="ECO:0000313" key="2">
    <source>
        <dbReference type="Proteomes" id="UP000009282"/>
    </source>
</evidence>
<dbReference type="InterPro" id="IPR011330">
    <property type="entry name" value="Glyco_hydro/deAcase_b/a-brl"/>
</dbReference>
<dbReference type="NCBIfam" id="NF003814">
    <property type="entry name" value="PRK05406.1-3"/>
    <property type="match status" value="1"/>
</dbReference>
<dbReference type="Pfam" id="PF03746">
    <property type="entry name" value="LamB_YcsF"/>
    <property type="match status" value="1"/>
</dbReference>
<dbReference type="GO" id="GO:0005975">
    <property type="term" value="P:carbohydrate metabolic process"/>
    <property type="evidence" value="ECO:0007669"/>
    <property type="project" value="InterPro"/>
</dbReference>
<dbReference type="KEGG" id="gni:GNIT_1947"/>
<reference evidence="1 2" key="1">
    <citation type="journal article" date="2011" name="J. Bacteriol.">
        <title>Complete genome sequence of seawater bacterium Glaciecola nitratireducens FR1064T.</title>
        <authorList>
            <person name="Bian F."/>
            <person name="Qin Q.L."/>
            <person name="Xie B.B."/>
            <person name="Shu Y.L."/>
            <person name="Zhang X.Y."/>
            <person name="Yu Y."/>
            <person name="Chen B."/>
            <person name="Chen X.L."/>
            <person name="Zhou B.C."/>
            <person name="Zhang Y.Z."/>
        </authorList>
    </citation>
    <scope>NUCLEOTIDE SEQUENCE [LARGE SCALE GENOMIC DNA]</scope>
    <source>
        <strain evidence="2">JCM 12485 / KCTC 12276 / FR1064</strain>
    </source>
</reference>
<dbReference type="InterPro" id="IPR005501">
    <property type="entry name" value="LamB/YcsF/PxpA-like"/>
</dbReference>
<dbReference type="eggNOG" id="COG1540">
    <property type="taxonomic scope" value="Bacteria"/>
</dbReference>
<dbReference type="PANTHER" id="PTHR30292:SF0">
    <property type="entry name" value="5-OXOPROLINASE SUBUNIT A"/>
    <property type="match status" value="1"/>
</dbReference>
<accession>G4QKJ0</accession>
<dbReference type="AlphaFoldDB" id="G4QKJ0"/>
<dbReference type="NCBIfam" id="NF003816">
    <property type="entry name" value="PRK05406.1-5"/>
    <property type="match status" value="1"/>
</dbReference>
<gene>
    <name evidence="1" type="ordered locus">GNIT_1947</name>
</gene>
<dbReference type="OrthoDB" id="9773478at2"/>
<dbReference type="EMBL" id="CP003060">
    <property type="protein sequence ID" value="AEP30056.1"/>
    <property type="molecule type" value="Genomic_DNA"/>
</dbReference>
<dbReference type="STRING" id="1085623.GNIT_1947"/>
<protein>
    <submittedName>
        <fullName evidence="1">LamB/YcsF family protein</fullName>
    </submittedName>
</protein>
<dbReference type="CDD" id="cd10787">
    <property type="entry name" value="LamB_YcsF_like"/>
    <property type="match status" value="1"/>
</dbReference>
<dbReference type="HOGENOM" id="CLU_069535_0_0_6"/>
<dbReference type="RefSeq" id="WP_014108930.1">
    <property type="nucleotide sequence ID" value="NC_016041.1"/>
</dbReference>
<dbReference type="SUPFAM" id="SSF88713">
    <property type="entry name" value="Glycoside hydrolase/deacetylase"/>
    <property type="match status" value="1"/>
</dbReference>
<dbReference type="Proteomes" id="UP000009282">
    <property type="component" value="Chromosome"/>
</dbReference>
<dbReference type="PANTHER" id="PTHR30292">
    <property type="entry name" value="UNCHARACTERIZED PROTEIN YBGL-RELATED"/>
    <property type="match status" value="1"/>
</dbReference>
<evidence type="ECO:0000313" key="1">
    <source>
        <dbReference type="EMBL" id="AEP30056.1"/>
    </source>
</evidence>